<dbReference type="PROSITE" id="PS50157">
    <property type="entry name" value="ZINC_FINGER_C2H2_2"/>
    <property type="match status" value="3"/>
</dbReference>
<keyword evidence="3 5" id="KW-0863">Zinc-finger</keyword>
<dbReference type="SUPFAM" id="SSF57667">
    <property type="entry name" value="beta-beta-alpha zinc fingers"/>
    <property type="match status" value="2"/>
</dbReference>
<dbReference type="SMART" id="SM00355">
    <property type="entry name" value="ZnF_C2H2"/>
    <property type="match status" value="4"/>
</dbReference>
<evidence type="ECO:0000313" key="7">
    <source>
        <dbReference type="EMBL" id="CAH2215730.1"/>
    </source>
</evidence>
<dbReference type="PANTHER" id="PTHR24379">
    <property type="entry name" value="KRAB AND ZINC FINGER DOMAIN-CONTAINING"/>
    <property type="match status" value="1"/>
</dbReference>
<dbReference type="InterPro" id="IPR036236">
    <property type="entry name" value="Znf_C2H2_sf"/>
</dbReference>
<keyword evidence="8" id="KW-1185">Reference proteome</keyword>
<proteinExistence type="predicted"/>
<feature type="domain" description="C2H2-type" evidence="6">
    <location>
        <begin position="96"/>
        <end position="119"/>
    </location>
</feature>
<dbReference type="GO" id="GO:0005634">
    <property type="term" value="C:nucleus"/>
    <property type="evidence" value="ECO:0007669"/>
    <property type="project" value="UniProtKB-ARBA"/>
</dbReference>
<reference evidence="7" key="1">
    <citation type="submission" date="2022-03" db="EMBL/GenBank/DDBJ databases">
        <authorList>
            <person name="Lindestad O."/>
        </authorList>
    </citation>
    <scope>NUCLEOTIDE SEQUENCE</scope>
</reference>
<gene>
    <name evidence="7" type="primary">jg2479</name>
    <name evidence="7" type="ORF">PAEG_LOCUS3816</name>
</gene>
<keyword evidence="2" id="KW-0677">Repeat</keyword>
<dbReference type="GO" id="GO:0008270">
    <property type="term" value="F:zinc ion binding"/>
    <property type="evidence" value="ECO:0007669"/>
    <property type="project" value="UniProtKB-KW"/>
</dbReference>
<dbReference type="PROSITE" id="PS00028">
    <property type="entry name" value="ZINC_FINGER_C2H2_1"/>
    <property type="match status" value="4"/>
</dbReference>
<dbReference type="AlphaFoldDB" id="A0A8S4QKW8"/>
<evidence type="ECO:0000256" key="4">
    <source>
        <dbReference type="ARBA" id="ARBA00022833"/>
    </source>
</evidence>
<dbReference type="Gene3D" id="3.30.160.60">
    <property type="entry name" value="Classic Zinc Finger"/>
    <property type="match status" value="4"/>
</dbReference>
<evidence type="ECO:0000256" key="3">
    <source>
        <dbReference type="ARBA" id="ARBA00022771"/>
    </source>
</evidence>
<feature type="non-terminal residue" evidence="7">
    <location>
        <position position="1"/>
    </location>
</feature>
<evidence type="ECO:0000313" key="8">
    <source>
        <dbReference type="Proteomes" id="UP000838756"/>
    </source>
</evidence>
<keyword evidence="4" id="KW-0862">Zinc</keyword>
<protein>
    <submittedName>
        <fullName evidence="7">Jg2479 protein</fullName>
    </submittedName>
</protein>
<sequence>MAKTKQVFGEFKCKICTKVFTERAGLAQHIQLHRTDRPFACKKCTYTCKTKKYLNKHIARVHRQATGNECGVCSKKFHFKCQLDKHMYVHTNAKPFKCEVCNKGFNSTYSLSTHRHLHT</sequence>
<evidence type="ECO:0000256" key="5">
    <source>
        <dbReference type="PROSITE-ProRule" id="PRU00042"/>
    </source>
</evidence>
<dbReference type="Proteomes" id="UP000838756">
    <property type="component" value="Unassembled WGS sequence"/>
</dbReference>
<feature type="domain" description="C2H2-type" evidence="6">
    <location>
        <begin position="68"/>
        <end position="95"/>
    </location>
</feature>
<evidence type="ECO:0000256" key="1">
    <source>
        <dbReference type="ARBA" id="ARBA00022723"/>
    </source>
</evidence>
<dbReference type="EMBL" id="CAKXAJ010012564">
    <property type="protein sequence ID" value="CAH2215730.1"/>
    <property type="molecule type" value="Genomic_DNA"/>
</dbReference>
<dbReference type="PANTHER" id="PTHR24379:SF121">
    <property type="entry name" value="C2H2-TYPE DOMAIN-CONTAINING PROTEIN"/>
    <property type="match status" value="1"/>
</dbReference>
<dbReference type="OrthoDB" id="6077919at2759"/>
<evidence type="ECO:0000256" key="2">
    <source>
        <dbReference type="ARBA" id="ARBA00022737"/>
    </source>
</evidence>
<feature type="domain" description="C2H2-type" evidence="6">
    <location>
        <begin position="11"/>
        <end position="38"/>
    </location>
</feature>
<comment type="caution">
    <text evidence="7">The sequence shown here is derived from an EMBL/GenBank/DDBJ whole genome shotgun (WGS) entry which is preliminary data.</text>
</comment>
<accession>A0A8S4QKW8</accession>
<dbReference type="Pfam" id="PF00096">
    <property type="entry name" value="zf-C2H2"/>
    <property type="match status" value="3"/>
</dbReference>
<name>A0A8S4QKW8_9NEOP</name>
<organism evidence="7 8">
    <name type="scientific">Pararge aegeria aegeria</name>
    <dbReference type="NCBI Taxonomy" id="348720"/>
    <lineage>
        <taxon>Eukaryota</taxon>
        <taxon>Metazoa</taxon>
        <taxon>Ecdysozoa</taxon>
        <taxon>Arthropoda</taxon>
        <taxon>Hexapoda</taxon>
        <taxon>Insecta</taxon>
        <taxon>Pterygota</taxon>
        <taxon>Neoptera</taxon>
        <taxon>Endopterygota</taxon>
        <taxon>Lepidoptera</taxon>
        <taxon>Glossata</taxon>
        <taxon>Ditrysia</taxon>
        <taxon>Papilionoidea</taxon>
        <taxon>Nymphalidae</taxon>
        <taxon>Satyrinae</taxon>
        <taxon>Satyrini</taxon>
        <taxon>Parargina</taxon>
        <taxon>Pararge</taxon>
    </lineage>
</organism>
<dbReference type="InterPro" id="IPR013087">
    <property type="entry name" value="Znf_C2H2_type"/>
</dbReference>
<keyword evidence="1" id="KW-0479">Metal-binding</keyword>
<evidence type="ECO:0000259" key="6">
    <source>
        <dbReference type="PROSITE" id="PS50157"/>
    </source>
</evidence>
<dbReference type="FunFam" id="3.30.160.60:FF:000446">
    <property type="entry name" value="Zinc finger protein"/>
    <property type="match status" value="1"/>
</dbReference>